<gene>
    <name evidence="10" type="ORF">MAPG_05893</name>
</gene>
<evidence type="ECO:0000256" key="3">
    <source>
        <dbReference type="ARBA" id="ARBA00022630"/>
    </source>
</evidence>
<evidence type="ECO:0000259" key="9">
    <source>
        <dbReference type="PROSITE" id="PS51387"/>
    </source>
</evidence>
<dbReference type="InterPro" id="IPR016166">
    <property type="entry name" value="FAD-bd_PCMH"/>
</dbReference>
<dbReference type="PROSITE" id="PS51387">
    <property type="entry name" value="FAD_PCMH"/>
    <property type="match status" value="1"/>
</dbReference>
<comment type="similarity">
    <text evidence="2">Belongs to the oxygen-dependent FAD-linked oxidoreductase family.</text>
</comment>
<dbReference type="EMBL" id="GL876970">
    <property type="protein sequence ID" value="KLU86886.1"/>
    <property type="molecule type" value="Genomic_DNA"/>
</dbReference>
<dbReference type="CDD" id="cd11618">
    <property type="entry name" value="ChtBD1_1"/>
    <property type="match status" value="1"/>
</dbReference>
<dbReference type="SUPFAM" id="SSF57016">
    <property type="entry name" value="Plant lectins/antimicrobial peptides"/>
    <property type="match status" value="1"/>
</dbReference>
<evidence type="ECO:0000256" key="4">
    <source>
        <dbReference type="ARBA" id="ARBA00022669"/>
    </source>
</evidence>
<dbReference type="GO" id="GO:0016491">
    <property type="term" value="F:oxidoreductase activity"/>
    <property type="evidence" value="ECO:0007669"/>
    <property type="project" value="UniProtKB-KW"/>
</dbReference>
<dbReference type="InterPro" id="IPR016169">
    <property type="entry name" value="FAD-bd_PCMH_sub2"/>
</dbReference>
<keyword evidence="3" id="KW-0285">Flavoprotein</keyword>
<dbReference type="Pfam" id="PF00187">
    <property type="entry name" value="Chitin_bind_1"/>
    <property type="match status" value="1"/>
</dbReference>
<dbReference type="InterPro" id="IPR050416">
    <property type="entry name" value="FAD-linked_Oxidoreductase"/>
</dbReference>
<dbReference type="PROSITE" id="PS50941">
    <property type="entry name" value="CHIT_BIND_I_2"/>
    <property type="match status" value="1"/>
</dbReference>
<protein>
    <recommendedName>
        <fullName evidence="11">Chitin-binding type-1 domain-containing protein</fullName>
    </recommendedName>
</protein>
<evidence type="ECO:0000256" key="6">
    <source>
        <dbReference type="ARBA" id="ARBA00023002"/>
    </source>
</evidence>
<feature type="disulfide bond" evidence="7">
    <location>
        <begin position="84"/>
        <end position="98"/>
    </location>
</feature>
<dbReference type="GO" id="GO:0008061">
    <property type="term" value="F:chitin binding"/>
    <property type="evidence" value="ECO:0007669"/>
    <property type="project" value="UniProtKB-UniRule"/>
</dbReference>
<dbReference type="PANTHER" id="PTHR42973:SF39">
    <property type="entry name" value="FAD-BINDING PCMH-TYPE DOMAIN-CONTAINING PROTEIN"/>
    <property type="match status" value="1"/>
</dbReference>
<dbReference type="InterPro" id="IPR036318">
    <property type="entry name" value="FAD-bd_PCMH-like_sf"/>
</dbReference>
<reference evidence="10" key="1">
    <citation type="submission" date="2010-05" db="EMBL/GenBank/DDBJ databases">
        <title>The Genome Sequence of Magnaporthe poae strain ATCC 64411.</title>
        <authorList>
            <consortium name="The Broad Institute Genome Sequencing Platform"/>
            <consortium name="Broad Institute Genome Sequencing Center for Infectious Disease"/>
            <person name="Ma L.-J."/>
            <person name="Dead R."/>
            <person name="Young S."/>
            <person name="Zeng Q."/>
            <person name="Koehrsen M."/>
            <person name="Alvarado L."/>
            <person name="Berlin A."/>
            <person name="Chapman S.B."/>
            <person name="Chen Z."/>
            <person name="Freedman E."/>
            <person name="Gellesch M."/>
            <person name="Goldberg J."/>
            <person name="Griggs A."/>
            <person name="Gujja S."/>
            <person name="Heilman E.R."/>
            <person name="Heiman D."/>
            <person name="Hepburn T."/>
            <person name="Howarth C."/>
            <person name="Jen D."/>
            <person name="Larson L."/>
            <person name="Mehta T."/>
            <person name="Neiman D."/>
            <person name="Pearson M."/>
            <person name="Roberts A."/>
            <person name="Saif S."/>
            <person name="Shea T."/>
            <person name="Shenoy N."/>
            <person name="Sisk P."/>
            <person name="Stolte C."/>
            <person name="Sykes S."/>
            <person name="Walk T."/>
            <person name="White J."/>
            <person name="Yandava C."/>
            <person name="Haas B."/>
            <person name="Nusbaum C."/>
            <person name="Birren B."/>
        </authorList>
    </citation>
    <scope>NUCLEOTIDE SEQUENCE</scope>
    <source>
        <strain evidence="10">ATCC 64411</strain>
    </source>
</reference>
<evidence type="ECO:0000256" key="5">
    <source>
        <dbReference type="ARBA" id="ARBA00022827"/>
    </source>
</evidence>
<evidence type="ECO:0000256" key="7">
    <source>
        <dbReference type="PROSITE-ProRule" id="PRU00261"/>
    </source>
</evidence>
<evidence type="ECO:0000256" key="1">
    <source>
        <dbReference type="ARBA" id="ARBA00001974"/>
    </source>
</evidence>
<dbReference type="Gene3D" id="3.30.60.10">
    <property type="entry name" value="Endochitinase-like"/>
    <property type="match status" value="1"/>
</dbReference>
<comment type="cofactor">
    <cofactor evidence="1">
        <name>FAD</name>
        <dbReference type="ChEBI" id="CHEBI:57692"/>
    </cofactor>
</comment>
<organism evidence="10">
    <name type="scientific">Magnaporthiopsis poae (strain ATCC 64411 / 73-15)</name>
    <name type="common">Kentucky bluegrass fungus</name>
    <name type="synonym">Magnaporthe poae</name>
    <dbReference type="NCBI Taxonomy" id="644358"/>
    <lineage>
        <taxon>Eukaryota</taxon>
        <taxon>Fungi</taxon>
        <taxon>Dikarya</taxon>
        <taxon>Ascomycota</taxon>
        <taxon>Pezizomycotina</taxon>
        <taxon>Sordariomycetes</taxon>
        <taxon>Sordariomycetidae</taxon>
        <taxon>Magnaporthales</taxon>
        <taxon>Magnaporthaceae</taxon>
        <taxon>Magnaporthiopsis</taxon>
    </lineage>
</organism>
<evidence type="ECO:0000313" key="10">
    <source>
        <dbReference type="EMBL" id="KLU86886.1"/>
    </source>
</evidence>
<keyword evidence="7" id="KW-1015">Disulfide bond</keyword>
<name>A0A0H2TYZ7_MAGP6</name>
<feature type="non-terminal residue" evidence="10">
    <location>
        <position position="337"/>
    </location>
</feature>
<keyword evidence="6" id="KW-0560">Oxidoreductase</keyword>
<dbReference type="Pfam" id="PF01565">
    <property type="entry name" value="FAD_binding_4"/>
    <property type="match status" value="1"/>
</dbReference>
<dbReference type="VEuPathDB" id="FungiDB:MAPG_05893"/>
<dbReference type="Gene3D" id="3.30.465.10">
    <property type="match status" value="1"/>
</dbReference>
<dbReference type="InterPro" id="IPR036861">
    <property type="entry name" value="Endochitinase-like_sf"/>
</dbReference>
<dbReference type="SUPFAM" id="SSF56176">
    <property type="entry name" value="FAD-binding/transporter-associated domain-like"/>
    <property type="match status" value="1"/>
</dbReference>
<sequence>MPSFLLLKKHIPFDLPKLCCRPLSVPSQSLPVGPCQPRMRASFFAISTALLALPGFAFGAGVSQDGSCGGKRGATCLGSVFGDCCSQYGWCGSTSAYCGTGCQPGFGKCNIKTSSSSSSTTITKTSTKMATATTTATATPTLASLLDCLAAKKVQFSSPSSPSYAQLSKPYNLRMSWKPLVIVLGGSVQNVQDAVVCAALFKVKVQARGGGHSYAAFALGGKDGSLVIDLSGLQGVTVDASSGIARVGGGVRLGNLATALYNQGRRAVSHGTCPGVGIGGHFTHGGFGFSSRAWGLALDSIVALDVVLANGTAVRASARPTRTCFTRCAARPSRRHR</sequence>
<evidence type="ECO:0000256" key="2">
    <source>
        <dbReference type="ARBA" id="ARBA00005466"/>
    </source>
</evidence>
<dbReference type="InterPro" id="IPR016167">
    <property type="entry name" value="FAD-bd_PCMH_sub1"/>
</dbReference>
<keyword evidence="5" id="KW-0274">FAD</keyword>
<accession>A0A0H2TYZ7</accession>
<evidence type="ECO:0008006" key="11">
    <source>
        <dbReference type="Google" id="ProtNLM"/>
    </source>
</evidence>
<dbReference type="AlphaFoldDB" id="A0A0H2TYZ7"/>
<reference evidence="10" key="2">
    <citation type="submission" date="2011-03" db="EMBL/GenBank/DDBJ databases">
        <title>Annotation of Magnaporthe poae ATCC 64411.</title>
        <authorList>
            <person name="Ma L.-J."/>
            <person name="Dead R."/>
            <person name="Young S.K."/>
            <person name="Zeng Q."/>
            <person name="Gargeya S."/>
            <person name="Fitzgerald M."/>
            <person name="Haas B."/>
            <person name="Abouelleil A."/>
            <person name="Alvarado L."/>
            <person name="Arachchi H.M."/>
            <person name="Berlin A."/>
            <person name="Brown A."/>
            <person name="Chapman S.B."/>
            <person name="Chen Z."/>
            <person name="Dunbar C."/>
            <person name="Freedman E."/>
            <person name="Gearin G."/>
            <person name="Gellesch M."/>
            <person name="Goldberg J."/>
            <person name="Griggs A."/>
            <person name="Gujja S."/>
            <person name="Heiman D."/>
            <person name="Howarth C."/>
            <person name="Larson L."/>
            <person name="Lui A."/>
            <person name="MacDonald P.J.P."/>
            <person name="Mehta T."/>
            <person name="Montmayeur A."/>
            <person name="Murphy C."/>
            <person name="Neiman D."/>
            <person name="Pearson M."/>
            <person name="Priest M."/>
            <person name="Roberts A."/>
            <person name="Saif S."/>
            <person name="Shea T."/>
            <person name="Shenoy N."/>
            <person name="Sisk P."/>
            <person name="Stolte C."/>
            <person name="Sykes S."/>
            <person name="Yandava C."/>
            <person name="Wortman J."/>
            <person name="Nusbaum C."/>
            <person name="Birren B."/>
        </authorList>
    </citation>
    <scope>NUCLEOTIDE SEQUENCE</scope>
    <source>
        <strain evidence="10">ATCC 64411</strain>
    </source>
</reference>
<feature type="domain" description="Chitin-binding type-1" evidence="8">
    <location>
        <begin position="65"/>
        <end position="111"/>
    </location>
</feature>
<dbReference type="GO" id="GO:0071949">
    <property type="term" value="F:FAD binding"/>
    <property type="evidence" value="ECO:0007669"/>
    <property type="project" value="InterPro"/>
</dbReference>
<keyword evidence="4 7" id="KW-0147">Chitin-binding</keyword>
<dbReference type="Gene3D" id="3.30.43.10">
    <property type="entry name" value="Uridine Diphospho-n-acetylenolpyruvylglucosamine Reductase, domain 2"/>
    <property type="match status" value="1"/>
</dbReference>
<dbReference type="InterPro" id="IPR001002">
    <property type="entry name" value="Chitin-bd_1"/>
</dbReference>
<dbReference type="OrthoDB" id="407275at2759"/>
<evidence type="ECO:0000259" key="8">
    <source>
        <dbReference type="PROSITE" id="PS50941"/>
    </source>
</evidence>
<dbReference type="InterPro" id="IPR006094">
    <property type="entry name" value="Oxid_FAD_bind_N"/>
</dbReference>
<comment type="caution">
    <text evidence="7">Lacks conserved residue(s) required for the propagation of feature annotation.</text>
</comment>
<feature type="domain" description="FAD-binding PCMH-type" evidence="9">
    <location>
        <begin position="175"/>
        <end position="337"/>
    </location>
</feature>
<proteinExistence type="inferred from homology"/>
<dbReference type="PANTHER" id="PTHR42973">
    <property type="entry name" value="BINDING OXIDOREDUCTASE, PUTATIVE (AFU_ORTHOLOGUE AFUA_1G17690)-RELATED"/>
    <property type="match status" value="1"/>
</dbReference>